<name>A0A382LIQ8_9ZZZZ</name>
<dbReference type="AlphaFoldDB" id="A0A382LIQ8"/>
<protein>
    <submittedName>
        <fullName evidence="1">Uncharacterized protein</fullName>
    </submittedName>
</protein>
<sequence>MASLWRKLTHHDGNGWWNLPHTASNEP</sequence>
<reference evidence="1" key="1">
    <citation type="submission" date="2018-05" db="EMBL/GenBank/DDBJ databases">
        <authorList>
            <person name="Lanie J.A."/>
            <person name="Ng W.-L."/>
            <person name="Kazmierczak K.M."/>
            <person name="Andrzejewski T.M."/>
            <person name="Davidsen T.M."/>
            <person name="Wayne K.J."/>
            <person name="Tettelin H."/>
            <person name="Glass J.I."/>
            <person name="Rusch D."/>
            <person name="Podicherti R."/>
            <person name="Tsui H.-C.T."/>
            <person name="Winkler M.E."/>
        </authorList>
    </citation>
    <scope>NUCLEOTIDE SEQUENCE</scope>
</reference>
<accession>A0A382LIQ8</accession>
<proteinExistence type="predicted"/>
<feature type="non-terminal residue" evidence="1">
    <location>
        <position position="27"/>
    </location>
</feature>
<organism evidence="1">
    <name type="scientific">marine metagenome</name>
    <dbReference type="NCBI Taxonomy" id="408172"/>
    <lineage>
        <taxon>unclassified sequences</taxon>
        <taxon>metagenomes</taxon>
        <taxon>ecological metagenomes</taxon>
    </lineage>
</organism>
<dbReference type="EMBL" id="UINC01087312">
    <property type="protein sequence ID" value="SVC36579.1"/>
    <property type="molecule type" value="Genomic_DNA"/>
</dbReference>
<gene>
    <name evidence="1" type="ORF">METZ01_LOCUS289433</name>
</gene>
<evidence type="ECO:0000313" key="1">
    <source>
        <dbReference type="EMBL" id="SVC36579.1"/>
    </source>
</evidence>